<protein>
    <submittedName>
        <fullName evidence="2">Uncharacterized protein</fullName>
    </submittedName>
</protein>
<accession>A0A8J6PN65</accession>
<organism evidence="2 3">
    <name type="scientific">Taishania pollutisoli</name>
    <dbReference type="NCBI Taxonomy" id="2766479"/>
    <lineage>
        <taxon>Bacteria</taxon>
        <taxon>Pseudomonadati</taxon>
        <taxon>Bacteroidota</taxon>
        <taxon>Flavobacteriia</taxon>
        <taxon>Flavobacteriales</taxon>
        <taxon>Crocinitomicaceae</taxon>
        <taxon>Taishania</taxon>
    </lineage>
</organism>
<evidence type="ECO:0000313" key="3">
    <source>
        <dbReference type="Proteomes" id="UP000652681"/>
    </source>
</evidence>
<reference evidence="2" key="1">
    <citation type="submission" date="2020-09" db="EMBL/GenBank/DDBJ databases">
        <title>Taishania pollutisoli gen. nov., sp. nov., Isolated from Tetrabromobisphenol A-Contaminated Soil.</title>
        <authorList>
            <person name="Chen Q."/>
        </authorList>
    </citation>
    <scope>NUCLEOTIDE SEQUENCE</scope>
    <source>
        <strain evidence="2">CZZ-1</strain>
    </source>
</reference>
<dbReference type="RefSeq" id="WP_163492933.1">
    <property type="nucleotide sequence ID" value="NZ_JACVEL010000016.1"/>
</dbReference>
<feature type="transmembrane region" description="Helical" evidence="1">
    <location>
        <begin position="12"/>
        <end position="33"/>
    </location>
</feature>
<dbReference type="Proteomes" id="UP000652681">
    <property type="component" value="Unassembled WGS sequence"/>
</dbReference>
<sequence length="106" mass="12108">MDVKRINSSSVAEIVIALAIISMCFTVASLVFIRATNSTLKFQQFKDQTRVQSLLMEMMMEQEVDLSAPDFQTRAADVTSDSIVAVEYVGNDDRIIWRQEWVKEKK</sequence>
<dbReference type="AlphaFoldDB" id="A0A8J6PN65"/>
<proteinExistence type="predicted"/>
<gene>
    <name evidence="2" type="ORF">H9Y05_15095</name>
</gene>
<keyword evidence="1" id="KW-0812">Transmembrane</keyword>
<comment type="caution">
    <text evidence="2">The sequence shown here is derived from an EMBL/GenBank/DDBJ whole genome shotgun (WGS) entry which is preliminary data.</text>
</comment>
<keyword evidence="3" id="KW-1185">Reference proteome</keyword>
<evidence type="ECO:0000313" key="2">
    <source>
        <dbReference type="EMBL" id="MBC9813800.1"/>
    </source>
</evidence>
<keyword evidence="1" id="KW-1133">Transmembrane helix</keyword>
<keyword evidence="1" id="KW-0472">Membrane</keyword>
<dbReference type="EMBL" id="JACVEL010000016">
    <property type="protein sequence ID" value="MBC9813800.1"/>
    <property type="molecule type" value="Genomic_DNA"/>
</dbReference>
<evidence type="ECO:0000256" key="1">
    <source>
        <dbReference type="SAM" id="Phobius"/>
    </source>
</evidence>
<name>A0A8J6PN65_9FLAO</name>